<dbReference type="Gene3D" id="3.40.50.150">
    <property type="entry name" value="Vaccinia Virus protein VP39"/>
    <property type="match status" value="1"/>
</dbReference>
<dbReference type="GO" id="GO:0002939">
    <property type="term" value="P:tRNA N1-guanine methylation"/>
    <property type="evidence" value="ECO:0007669"/>
    <property type="project" value="TreeGrafter"/>
</dbReference>
<evidence type="ECO:0000256" key="6">
    <source>
        <dbReference type="ARBA" id="ARBA00022694"/>
    </source>
</evidence>
<dbReference type="Pfam" id="PF02475">
    <property type="entry name" value="TRM5-TYW2_MTfase"/>
    <property type="match status" value="1"/>
</dbReference>
<comment type="catalytic activity">
    <reaction evidence="9">
        <text>guanosine(37) in tRNA + S-adenosyl-L-methionine = N(1)-methylguanosine(37) in tRNA + S-adenosyl-L-homocysteine + H(+)</text>
        <dbReference type="Rhea" id="RHEA:36899"/>
        <dbReference type="Rhea" id="RHEA-COMP:10145"/>
        <dbReference type="Rhea" id="RHEA-COMP:10147"/>
        <dbReference type="ChEBI" id="CHEBI:15378"/>
        <dbReference type="ChEBI" id="CHEBI:57856"/>
        <dbReference type="ChEBI" id="CHEBI:59789"/>
        <dbReference type="ChEBI" id="CHEBI:73542"/>
        <dbReference type="ChEBI" id="CHEBI:74269"/>
        <dbReference type="EC" id="2.1.1.228"/>
    </reaction>
</comment>
<dbReference type="AlphaFoldDB" id="A0A8T0GWK1"/>
<dbReference type="Pfam" id="PF25133">
    <property type="entry name" value="TYW2_N_2"/>
    <property type="match status" value="1"/>
</dbReference>
<dbReference type="EMBL" id="CM026429">
    <property type="protein sequence ID" value="KAG0564141.1"/>
    <property type="molecule type" value="Genomic_DNA"/>
</dbReference>
<evidence type="ECO:0000313" key="13">
    <source>
        <dbReference type="Proteomes" id="UP000822688"/>
    </source>
</evidence>
<comment type="similarity">
    <text evidence="1">Belongs to the class I-like SAM-binding methyltransferase superfamily. TRM5/TYW2 family.</text>
</comment>
<feature type="binding site" evidence="9">
    <location>
        <position position="395"/>
    </location>
    <ligand>
        <name>S-adenosyl-L-methionine</name>
        <dbReference type="ChEBI" id="CHEBI:59789"/>
    </ligand>
</feature>
<keyword evidence="3 9" id="KW-0489">Methyltransferase</keyword>
<feature type="domain" description="SAM-dependent methyltransferase TRM5/TYW2-type" evidence="11">
    <location>
        <begin position="127"/>
        <end position="476"/>
    </location>
</feature>
<feature type="region of interest" description="Disordered" evidence="10">
    <location>
        <begin position="327"/>
        <end position="368"/>
    </location>
</feature>
<dbReference type="EC" id="2.1.1.228" evidence="9"/>
<gene>
    <name evidence="12" type="ORF">KC19_8G086500</name>
</gene>
<feature type="compositionally biased region" description="Polar residues" evidence="10">
    <location>
        <begin position="347"/>
        <end position="359"/>
    </location>
</feature>
<dbReference type="HAMAP" id="MF_03152">
    <property type="entry name" value="TRM5"/>
    <property type="match status" value="1"/>
</dbReference>
<dbReference type="GO" id="GO:0052906">
    <property type="term" value="F:tRNA (guanine(37)-N1)-methyltransferase activity"/>
    <property type="evidence" value="ECO:0007669"/>
    <property type="project" value="UniProtKB-UniRule"/>
</dbReference>
<evidence type="ECO:0000256" key="10">
    <source>
        <dbReference type="SAM" id="MobiDB-lite"/>
    </source>
</evidence>
<accession>A0A8T0GWK1</accession>
<evidence type="ECO:0000256" key="3">
    <source>
        <dbReference type="ARBA" id="ARBA00022603"/>
    </source>
</evidence>
<comment type="similarity">
    <text evidence="9">Belongs to the TRM5 / TYW2 family.</text>
</comment>
<dbReference type="CDD" id="cd02440">
    <property type="entry name" value="AdoMet_MTases"/>
    <property type="match status" value="1"/>
</dbReference>
<comment type="subunit">
    <text evidence="9">Monomer.</text>
</comment>
<evidence type="ECO:0000256" key="1">
    <source>
        <dbReference type="ARBA" id="ARBA00009775"/>
    </source>
</evidence>
<keyword evidence="6 9" id="KW-0819">tRNA processing</keyword>
<protein>
    <recommendedName>
        <fullName evidence="9">tRNA (guanine(37)-N1)-methyltransferase</fullName>
        <ecNumber evidence="9">2.1.1.228</ecNumber>
    </recommendedName>
    <alternativeName>
        <fullName evidence="9">M1G-methyltransferase</fullName>
    </alternativeName>
    <alternativeName>
        <fullName evidence="9">tRNA [GM37] methyltransferase</fullName>
    </alternativeName>
    <alternativeName>
        <fullName evidence="9">tRNA methyltransferase 5 homolog</fullName>
    </alternativeName>
</protein>
<keyword evidence="5 9" id="KW-0949">S-adenosyl-L-methionine</keyword>
<dbReference type="FunFam" id="3.30.300.110:FF:000004">
    <property type="entry name" value="tRNA (guanine(37)-N1)-methyltransferase"/>
    <property type="match status" value="1"/>
</dbReference>
<feature type="binding site" evidence="9">
    <location>
        <position position="216"/>
    </location>
    <ligand>
        <name>S-adenosyl-L-methionine</name>
        <dbReference type="ChEBI" id="CHEBI:59789"/>
    </ligand>
</feature>
<dbReference type="InterPro" id="IPR056744">
    <property type="entry name" value="TRM5/TYW2-like_N"/>
</dbReference>
<dbReference type="PROSITE" id="PS51684">
    <property type="entry name" value="SAM_MT_TRM5_TYW2"/>
    <property type="match status" value="1"/>
</dbReference>
<dbReference type="GO" id="GO:0005634">
    <property type="term" value="C:nucleus"/>
    <property type="evidence" value="ECO:0007669"/>
    <property type="project" value="UniProtKB-SubCell"/>
</dbReference>
<dbReference type="GO" id="GO:0005759">
    <property type="term" value="C:mitochondrial matrix"/>
    <property type="evidence" value="ECO:0007669"/>
    <property type="project" value="UniProtKB-SubCell"/>
</dbReference>
<comment type="subcellular location">
    <subcellularLocation>
        <location evidence="9">Mitochondrion matrix</location>
    </subcellularLocation>
    <subcellularLocation>
        <location evidence="9">Nucleus</location>
    </subcellularLocation>
    <subcellularLocation>
        <location evidence="9">Cytoplasm</location>
    </subcellularLocation>
    <text evidence="9">Predominantly in the mitochondria and in the nucleus.</text>
</comment>
<keyword evidence="4 9" id="KW-0808">Transferase</keyword>
<dbReference type="PANTHER" id="PTHR23245">
    <property type="entry name" value="TRNA METHYLTRANSFERASE"/>
    <property type="match status" value="1"/>
</dbReference>
<evidence type="ECO:0000256" key="7">
    <source>
        <dbReference type="ARBA" id="ARBA00023128"/>
    </source>
</evidence>
<dbReference type="SUPFAM" id="SSF53335">
    <property type="entry name" value="S-adenosyl-L-methionine-dependent methyltransferases"/>
    <property type="match status" value="1"/>
</dbReference>
<feature type="binding site" evidence="9">
    <location>
        <begin position="282"/>
        <end position="283"/>
    </location>
    <ligand>
        <name>S-adenosyl-L-methionine</name>
        <dbReference type="ChEBI" id="CHEBI:59789"/>
    </ligand>
</feature>
<organism evidence="12 13">
    <name type="scientific">Ceratodon purpureus</name>
    <name type="common">Fire moss</name>
    <name type="synonym">Dicranum purpureum</name>
    <dbReference type="NCBI Taxonomy" id="3225"/>
    <lineage>
        <taxon>Eukaryota</taxon>
        <taxon>Viridiplantae</taxon>
        <taxon>Streptophyta</taxon>
        <taxon>Embryophyta</taxon>
        <taxon>Bryophyta</taxon>
        <taxon>Bryophytina</taxon>
        <taxon>Bryopsida</taxon>
        <taxon>Dicranidae</taxon>
        <taxon>Pseudoditrichales</taxon>
        <taxon>Ditrichaceae</taxon>
        <taxon>Ceratodon</taxon>
    </lineage>
</organism>
<dbReference type="Proteomes" id="UP000822688">
    <property type="component" value="Chromosome 8"/>
</dbReference>
<name>A0A8T0GWK1_CERPU</name>
<keyword evidence="13" id="KW-1185">Reference proteome</keyword>
<dbReference type="InterPro" id="IPR029063">
    <property type="entry name" value="SAM-dependent_MTases_sf"/>
</dbReference>
<dbReference type="InterPro" id="IPR025792">
    <property type="entry name" value="tRNA_Gua_MeTrfase_euk"/>
</dbReference>
<proteinExistence type="inferred from homology"/>
<keyword evidence="8 9" id="KW-0539">Nucleus</keyword>
<evidence type="ECO:0000256" key="4">
    <source>
        <dbReference type="ARBA" id="ARBA00022679"/>
    </source>
</evidence>
<dbReference type="PANTHER" id="PTHR23245:SF36">
    <property type="entry name" value="TRNA (GUANINE(37)-N1)-METHYLTRANSFERASE"/>
    <property type="match status" value="1"/>
</dbReference>
<dbReference type="Gene3D" id="3.30.300.110">
    <property type="entry name" value="Met-10+ protein-like domains"/>
    <property type="match status" value="1"/>
</dbReference>
<reference evidence="12" key="1">
    <citation type="submission" date="2020-06" db="EMBL/GenBank/DDBJ databases">
        <title>WGS assembly of Ceratodon purpureus strain R40.</title>
        <authorList>
            <person name="Carey S.B."/>
            <person name="Jenkins J."/>
            <person name="Shu S."/>
            <person name="Lovell J.T."/>
            <person name="Sreedasyam A."/>
            <person name="Maumus F."/>
            <person name="Tiley G.P."/>
            <person name="Fernandez-Pozo N."/>
            <person name="Barry K."/>
            <person name="Chen C."/>
            <person name="Wang M."/>
            <person name="Lipzen A."/>
            <person name="Daum C."/>
            <person name="Saski C.A."/>
            <person name="Payton A.C."/>
            <person name="Mcbreen J.C."/>
            <person name="Conrad R.E."/>
            <person name="Kollar L.M."/>
            <person name="Olsson S."/>
            <person name="Huttunen S."/>
            <person name="Landis J.B."/>
            <person name="Wickett N.J."/>
            <person name="Johnson M.G."/>
            <person name="Rensing S.A."/>
            <person name="Grimwood J."/>
            <person name="Schmutz J."/>
            <person name="Mcdaniel S.F."/>
        </authorList>
    </citation>
    <scope>NUCLEOTIDE SEQUENCE</scope>
    <source>
        <strain evidence="12">R40</strain>
    </source>
</reference>
<dbReference type="InterPro" id="IPR030382">
    <property type="entry name" value="MeTrfase_TRM5/TYW2"/>
</dbReference>
<dbReference type="FunFam" id="3.40.50.150:FF:000795">
    <property type="entry name" value="tRNA (guanine(37)-N1)-methyltransferase"/>
    <property type="match status" value="1"/>
</dbReference>
<comment type="caution">
    <text evidence="12">The sequence shown here is derived from an EMBL/GenBank/DDBJ whole genome shotgun (WGS) entry which is preliminary data.</text>
</comment>
<keyword evidence="2 9" id="KW-0963">Cytoplasm</keyword>
<evidence type="ECO:0000259" key="11">
    <source>
        <dbReference type="PROSITE" id="PS51684"/>
    </source>
</evidence>
<evidence type="ECO:0000256" key="5">
    <source>
        <dbReference type="ARBA" id="ARBA00022691"/>
    </source>
</evidence>
<sequence>MAAPGLPPPALLDKSRFVQRLPRAALRIPKHRSHLVASLLSSFLLDMPRVKHIVPDPRDPSMRLLLLSPRVTLPGLEGLPEEKKLALANMVPLDIIQHDVVLDYSYWPVEHILKEILPAGCEVPSSFETIGHIAHLNLRDDLLPYKKVIAEVILDKNPKLKTVVNKVGTITNEFRVPEFEVLAGDPSLVTEIKQHGATFRLDYGLVYWNSRLEGEHKRLFAQFKPGQIVVDMFAGIGPFAIPAAQQGCVVFANDLNPTSVKYLKLNSQINKVGDRVKAFNMDARDFMRKLVTEEVEIVGESAEPTAVDDSIVHNACNLTTELINKPDMGKKHVRQHSIGEGRDTVEAPSSEQGNSIPSTKKSDEKNGKKVQASGFVKMNISEIKPWERFDHIVMNLPASALEFLDVLNGLLSKDRWKGTMPQVHCYCFMRSIETNRDIIKKAETYLGSSIVDTDIYVVRDVAPNKIMLCVSFTLPEAVAFAPTPEPPIMEESDTKRPRTE</sequence>
<evidence type="ECO:0000256" key="9">
    <source>
        <dbReference type="HAMAP-Rule" id="MF_03152"/>
    </source>
</evidence>
<feature type="binding site" evidence="9">
    <location>
        <begin position="254"/>
        <end position="255"/>
    </location>
    <ligand>
        <name>S-adenosyl-L-methionine</name>
        <dbReference type="ChEBI" id="CHEBI:59789"/>
    </ligand>
</feature>
<comment type="function">
    <text evidence="9">Specifically methylates the N1 position of guanosine-37 in various cytoplasmic and mitochondrial tRNAs. Methylation is not dependent on the nature of the nucleoside 5' of the target nucleoside. This is the first step in the biosynthesis of wybutosine (yW), a modified base adjacent to the anticodon of tRNAs and required for accurate decoding.</text>
</comment>
<keyword evidence="7 9" id="KW-0496">Mitochondrion</keyword>
<evidence type="ECO:0000313" key="12">
    <source>
        <dbReference type="EMBL" id="KAG0564141.1"/>
    </source>
</evidence>
<evidence type="ECO:0000256" key="2">
    <source>
        <dbReference type="ARBA" id="ARBA00022490"/>
    </source>
</evidence>
<evidence type="ECO:0000256" key="8">
    <source>
        <dbReference type="ARBA" id="ARBA00023242"/>
    </source>
</evidence>
<dbReference type="InterPro" id="IPR056743">
    <property type="entry name" value="TRM5-TYW2-like_MTfase"/>
</dbReference>